<dbReference type="AlphaFoldDB" id="A0AA51RWF6"/>
<accession>A0AA51RWF6</accession>
<dbReference type="InterPro" id="IPR013024">
    <property type="entry name" value="GGCT-like"/>
</dbReference>
<dbReference type="CDD" id="cd06661">
    <property type="entry name" value="GGCT_like"/>
    <property type="match status" value="1"/>
</dbReference>
<dbReference type="RefSeq" id="WP_309203981.1">
    <property type="nucleotide sequence ID" value="NZ_CP133548.1"/>
</dbReference>
<feature type="domain" description="Gamma-glutamylcyclotransferase AIG2-like" evidence="1">
    <location>
        <begin position="14"/>
        <end position="119"/>
    </location>
</feature>
<keyword evidence="3" id="KW-1185">Reference proteome</keyword>
<dbReference type="Pfam" id="PF06094">
    <property type="entry name" value="GGACT"/>
    <property type="match status" value="1"/>
</dbReference>
<dbReference type="KEGG" id="plei:Q9312_07535"/>
<proteinExistence type="predicted"/>
<evidence type="ECO:0000313" key="3">
    <source>
        <dbReference type="Proteomes" id="UP001239782"/>
    </source>
</evidence>
<dbReference type="Gene3D" id="3.10.490.10">
    <property type="entry name" value="Gamma-glutamyl cyclotransferase-like"/>
    <property type="match status" value="1"/>
</dbReference>
<evidence type="ECO:0000313" key="2">
    <source>
        <dbReference type="EMBL" id="WMS88760.1"/>
    </source>
</evidence>
<dbReference type="SUPFAM" id="SSF110857">
    <property type="entry name" value="Gamma-glutamyl cyclotransferase-like"/>
    <property type="match status" value="1"/>
</dbReference>
<name>A0AA51RWF6_9GAMM</name>
<protein>
    <submittedName>
        <fullName evidence="2">Gamma-glutamylcyclotransferase family protein</fullName>
    </submittedName>
</protein>
<gene>
    <name evidence="2" type="ORF">Q9312_07535</name>
</gene>
<reference evidence="2 3" key="1">
    <citation type="submission" date="2023-08" db="EMBL/GenBank/DDBJ databases">
        <title>Pleionea litopenaei sp. nov., isolated from stomach of juvenile Litopenaeus vannamei.</title>
        <authorList>
            <person name="Rho A.M."/>
            <person name="Hwang C.Y."/>
        </authorList>
    </citation>
    <scope>NUCLEOTIDE SEQUENCE [LARGE SCALE GENOMIC DNA]</scope>
    <source>
        <strain evidence="2 3">HL-JVS1</strain>
    </source>
</reference>
<dbReference type="InterPro" id="IPR036568">
    <property type="entry name" value="GGCT-like_sf"/>
</dbReference>
<dbReference type="Proteomes" id="UP001239782">
    <property type="component" value="Chromosome"/>
</dbReference>
<evidence type="ECO:0000259" key="1">
    <source>
        <dbReference type="Pfam" id="PF06094"/>
    </source>
</evidence>
<sequence>MNPSNQSEQERLVVFFYGLFMDSDILLSSGVQPLNPCLAWVDDFALRIGDRATLVKLDDSRAYGILYSLTSDDLNRLYGQPGLEDYRAETVSARILSQNDDGSKLDAVCYNLPQGAEPKGKNIEYAEKLQRVLIKYQFPRAYIDSIG</sequence>
<organism evidence="2 3">
    <name type="scientific">Pleionea litopenaei</name>
    <dbReference type="NCBI Taxonomy" id="3070815"/>
    <lineage>
        <taxon>Bacteria</taxon>
        <taxon>Pseudomonadati</taxon>
        <taxon>Pseudomonadota</taxon>
        <taxon>Gammaproteobacteria</taxon>
        <taxon>Oceanospirillales</taxon>
        <taxon>Pleioneaceae</taxon>
        <taxon>Pleionea</taxon>
    </lineage>
</organism>
<dbReference type="InterPro" id="IPR009288">
    <property type="entry name" value="AIG2-like_dom"/>
</dbReference>
<dbReference type="EMBL" id="CP133548">
    <property type="protein sequence ID" value="WMS88760.1"/>
    <property type="molecule type" value="Genomic_DNA"/>
</dbReference>